<dbReference type="HOGENOM" id="CLU_1525321_0_0_1"/>
<dbReference type="OrthoDB" id="2900877at2759"/>
<gene>
    <name evidence="1" type="ORF">GYMLUDRAFT_246508</name>
</gene>
<name>A0A0D0CHT9_9AGAR</name>
<proteinExistence type="predicted"/>
<dbReference type="AlphaFoldDB" id="A0A0D0CHT9"/>
<dbReference type="EMBL" id="KN834788">
    <property type="protein sequence ID" value="KIK57847.1"/>
    <property type="molecule type" value="Genomic_DNA"/>
</dbReference>
<sequence>MLKAGGWIISRKAALDWFEKHAGTVNLAELPHSPHIRSHILTFWDIRNEANCPPPFKRHQVTYFMYPKLTPENWGDSVCFLVSRLYRSSTDTWNNYKGLDMREQDHALFERVTHDGLALGEWITIADPWEDDWPFYKRHPGKRCPPDPDVEAIETRVREKREEAVRLGLPAPNIGL</sequence>
<dbReference type="Proteomes" id="UP000053593">
    <property type="component" value="Unassembled WGS sequence"/>
</dbReference>
<evidence type="ECO:0000313" key="1">
    <source>
        <dbReference type="EMBL" id="KIK57847.1"/>
    </source>
</evidence>
<reference evidence="1 2" key="1">
    <citation type="submission" date="2014-04" db="EMBL/GenBank/DDBJ databases">
        <title>Evolutionary Origins and Diversification of the Mycorrhizal Mutualists.</title>
        <authorList>
            <consortium name="DOE Joint Genome Institute"/>
            <consortium name="Mycorrhizal Genomics Consortium"/>
            <person name="Kohler A."/>
            <person name="Kuo A."/>
            <person name="Nagy L.G."/>
            <person name="Floudas D."/>
            <person name="Copeland A."/>
            <person name="Barry K.W."/>
            <person name="Cichocki N."/>
            <person name="Veneault-Fourrey C."/>
            <person name="LaButti K."/>
            <person name="Lindquist E.A."/>
            <person name="Lipzen A."/>
            <person name="Lundell T."/>
            <person name="Morin E."/>
            <person name="Murat C."/>
            <person name="Riley R."/>
            <person name="Ohm R."/>
            <person name="Sun H."/>
            <person name="Tunlid A."/>
            <person name="Henrissat B."/>
            <person name="Grigoriev I.V."/>
            <person name="Hibbett D.S."/>
            <person name="Martin F."/>
        </authorList>
    </citation>
    <scope>NUCLEOTIDE SEQUENCE [LARGE SCALE GENOMIC DNA]</scope>
    <source>
        <strain evidence="1 2">FD-317 M1</strain>
    </source>
</reference>
<organism evidence="1 2">
    <name type="scientific">Collybiopsis luxurians FD-317 M1</name>
    <dbReference type="NCBI Taxonomy" id="944289"/>
    <lineage>
        <taxon>Eukaryota</taxon>
        <taxon>Fungi</taxon>
        <taxon>Dikarya</taxon>
        <taxon>Basidiomycota</taxon>
        <taxon>Agaricomycotina</taxon>
        <taxon>Agaricomycetes</taxon>
        <taxon>Agaricomycetidae</taxon>
        <taxon>Agaricales</taxon>
        <taxon>Marasmiineae</taxon>
        <taxon>Omphalotaceae</taxon>
        <taxon>Collybiopsis</taxon>
        <taxon>Collybiopsis luxurians</taxon>
    </lineage>
</organism>
<keyword evidence="2" id="KW-1185">Reference proteome</keyword>
<accession>A0A0D0CHT9</accession>
<evidence type="ECO:0000313" key="2">
    <source>
        <dbReference type="Proteomes" id="UP000053593"/>
    </source>
</evidence>
<protein>
    <submittedName>
        <fullName evidence="1">Uncharacterized protein</fullName>
    </submittedName>
</protein>